<feature type="compositionally biased region" description="Basic and acidic residues" evidence="1">
    <location>
        <begin position="262"/>
        <end position="273"/>
    </location>
</feature>
<feature type="compositionally biased region" description="Basic and acidic residues" evidence="1">
    <location>
        <begin position="313"/>
        <end position="329"/>
    </location>
</feature>
<dbReference type="InParanoid" id="K5UP72"/>
<evidence type="ECO:0000256" key="1">
    <source>
        <dbReference type="SAM" id="MobiDB-lite"/>
    </source>
</evidence>
<dbReference type="AlphaFoldDB" id="K5UP72"/>
<evidence type="ECO:0000313" key="2">
    <source>
        <dbReference type="EMBL" id="EKM51566.1"/>
    </source>
</evidence>
<feature type="compositionally biased region" description="Low complexity" evidence="1">
    <location>
        <begin position="597"/>
        <end position="619"/>
    </location>
</feature>
<proteinExistence type="predicted"/>
<feature type="compositionally biased region" description="Polar residues" evidence="1">
    <location>
        <begin position="155"/>
        <end position="173"/>
    </location>
</feature>
<organism evidence="2 3">
    <name type="scientific">Phanerochaete carnosa (strain HHB-10118-sp)</name>
    <name type="common">White-rot fungus</name>
    <name type="synonym">Peniophora carnosa</name>
    <dbReference type="NCBI Taxonomy" id="650164"/>
    <lineage>
        <taxon>Eukaryota</taxon>
        <taxon>Fungi</taxon>
        <taxon>Dikarya</taxon>
        <taxon>Basidiomycota</taxon>
        <taxon>Agaricomycotina</taxon>
        <taxon>Agaricomycetes</taxon>
        <taxon>Polyporales</taxon>
        <taxon>Phanerochaetaceae</taxon>
        <taxon>Phanerochaete</taxon>
    </lineage>
</organism>
<feature type="compositionally biased region" description="Basic and acidic residues" evidence="1">
    <location>
        <begin position="563"/>
        <end position="581"/>
    </location>
</feature>
<dbReference type="KEGG" id="pco:PHACADRAFT_261778"/>
<dbReference type="HOGENOM" id="CLU_004775_0_0_1"/>
<gene>
    <name evidence="2" type="ORF">PHACADRAFT_261778</name>
</gene>
<feature type="region of interest" description="Disordered" evidence="1">
    <location>
        <begin position="25"/>
        <end position="83"/>
    </location>
</feature>
<reference evidence="2 3" key="1">
    <citation type="journal article" date="2012" name="BMC Genomics">
        <title>Comparative genomics of the white-rot fungi, Phanerochaete carnosa and P. chrysosporium, to elucidate the genetic basis of the distinct wood types they colonize.</title>
        <authorList>
            <person name="Suzuki H."/>
            <person name="MacDonald J."/>
            <person name="Syed K."/>
            <person name="Salamov A."/>
            <person name="Hori C."/>
            <person name="Aerts A."/>
            <person name="Henrissat B."/>
            <person name="Wiebenga A."/>
            <person name="vanKuyk P.A."/>
            <person name="Barry K."/>
            <person name="Lindquist E."/>
            <person name="LaButti K."/>
            <person name="Lapidus A."/>
            <person name="Lucas S."/>
            <person name="Coutinho P."/>
            <person name="Gong Y."/>
            <person name="Samejima M."/>
            <person name="Mahadevan R."/>
            <person name="Abou-Zaid M."/>
            <person name="de Vries R.P."/>
            <person name="Igarashi K."/>
            <person name="Yadav J.S."/>
            <person name="Grigoriev I.V."/>
            <person name="Master E.R."/>
        </authorList>
    </citation>
    <scope>NUCLEOTIDE SEQUENCE [LARGE SCALE GENOMIC DNA]</scope>
    <source>
        <strain evidence="2 3">HHB-10118-sp</strain>
    </source>
</reference>
<sequence length="874" mass="94030">MSDTPTSQYSDIILPFVGDKDSARARRISAPVSPAKTQSSRLGRSGDRTRSPSPSPDPFSSRTPRKRASVAITASDKNELRQADAGGNDVISAALAAAGSVSKRGVGRNPLPKEFADQSGRGQVSGYSGQSAPCTPPRHRSLSRHRRSPSPSPRASTSQLPTPLIGTNGNFSPSRRHGTAQRTSTARDFTRRHQTRWMSEDLSASAHFMDDAPSTPSRSSTSLAHHGNSPGRRPTNRRGSDGPPTPGRSLVGEGLRTAGITWKRDPRPGEDPFAHSPAIQPVSPRRTRSTGGNSVVNDVEWESPLQAVPNTRVSDRSGRKSAAEQDDQRPVTSMAALYHDSPANATRAPSSTTRLYQSTRALQRERSTSSAYDDPGGDSTTVTRGIDGRYPSPSSVASSRPSTAASGVTRDVHAEHRRLMLEALTMFESHLPPMGQTTTSTIPEVFQSSQQVVHSLDLLNNSLRAATNEALKFRIAAEVADSDSALSEIAEIWHRVGDDHREHLKISDELVRTTTQFLLGIGRIIRDVAGASQSQHHLRGASMDEDVGRRLTPDVTSASTDQRSSDGRISRETRRSWDPREVTQSTLQRLANMDRTSNSGSSRLPSSLNQPTRGSVTSSSDRRSPSESAMAQTPPISRPLPSVHSSTGPRRLYVPRDRSASDANAAPLMSSLDSQETVHGYEPSPTPVGRLSSQPERTRALPPLAIPPSLSTLPSESLLSRSVSFTNRRKASSNSQVTVRAEPSLPSVIKQATATTAVTPTTVSNIDATDAVSSISRSNSISSIDSQGDVASRPTATSALGGIKRSLRDDLSSLRSPMSGSETERPRTFSPRSRASLEGSRPDSIGRSSQASTLTLTRKERRRTITDIFSQVKQ</sequence>
<feature type="compositionally biased region" description="Polar residues" evidence="1">
    <location>
        <begin position="120"/>
        <end position="133"/>
    </location>
</feature>
<dbReference type="STRING" id="650164.K5UP72"/>
<feature type="compositionally biased region" description="Polar residues" evidence="1">
    <location>
        <begin position="343"/>
        <end position="361"/>
    </location>
</feature>
<name>K5UP72_PHACS</name>
<feature type="region of interest" description="Disordered" evidence="1">
    <location>
        <begin position="99"/>
        <end position="410"/>
    </location>
</feature>
<dbReference type="GeneID" id="18918083"/>
<feature type="compositionally biased region" description="Low complexity" evidence="1">
    <location>
        <begin position="773"/>
        <end position="786"/>
    </location>
</feature>
<feature type="region of interest" description="Disordered" evidence="1">
    <location>
        <begin position="531"/>
        <end position="654"/>
    </location>
</feature>
<dbReference type="EMBL" id="JH930476">
    <property type="protein sequence ID" value="EKM51566.1"/>
    <property type="molecule type" value="Genomic_DNA"/>
</dbReference>
<keyword evidence="3" id="KW-1185">Reference proteome</keyword>
<accession>K5UP72</accession>
<feature type="compositionally biased region" description="Polar residues" evidence="1">
    <location>
        <begin position="214"/>
        <end position="223"/>
    </location>
</feature>
<feature type="compositionally biased region" description="Basic residues" evidence="1">
    <location>
        <begin position="137"/>
        <end position="148"/>
    </location>
</feature>
<feature type="compositionally biased region" description="Low complexity" evidence="1">
    <location>
        <begin position="701"/>
        <end position="713"/>
    </location>
</feature>
<feature type="region of interest" description="Disordered" evidence="1">
    <location>
        <begin position="672"/>
        <end position="713"/>
    </location>
</feature>
<protein>
    <submittedName>
        <fullName evidence="2">Uncharacterized protein</fullName>
    </submittedName>
</protein>
<evidence type="ECO:0000313" key="3">
    <source>
        <dbReference type="Proteomes" id="UP000008370"/>
    </source>
</evidence>
<feature type="compositionally biased region" description="Low complexity" evidence="1">
    <location>
        <begin position="391"/>
        <end position="406"/>
    </location>
</feature>
<feature type="region of interest" description="Disordered" evidence="1">
    <location>
        <begin position="772"/>
        <end position="859"/>
    </location>
</feature>
<dbReference type="OrthoDB" id="3358078at2759"/>
<dbReference type="Proteomes" id="UP000008370">
    <property type="component" value="Unassembled WGS sequence"/>
</dbReference>
<dbReference type="RefSeq" id="XP_007399378.1">
    <property type="nucleotide sequence ID" value="XM_007399316.1"/>
</dbReference>